<dbReference type="GO" id="GO:0008483">
    <property type="term" value="F:transaminase activity"/>
    <property type="evidence" value="ECO:0007669"/>
    <property type="project" value="UniProtKB-KW"/>
</dbReference>
<comment type="cofactor">
    <cofactor evidence="1 9">
        <name>pyridoxal 5'-phosphate</name>
        <dbReference type="ChEBI" id="CHEBI:597326"/>
    </cofactor>
</comment>
<sequence length="362" mass="39190">FGNPNSIHAWGREARKAVSEARNKIAELINGEAREIIITGGGSEADNLAIKGSAFALQDKGKHIITSAIEHHAVLDTCDWLQKMGFEVTVLPVDSNGIVDLEELKRSIRNDTILVTIMYANNEVGTIQPVKEIINIAKERGVRVHLDGVQAVGHIPVDVKELNVDLMTLSAHKMYGPKGVGALYVKKGTKLVPLVHGGGQEYNLRSGTENTAGIVGFGAASELAKRRLENGKHLKETQLRDKLLSGIMKKIPHAHITGHPTQRLPFHASVCFDFIEGESLLLRLDAEGIGASSGSACTSGSLEASHVLLAMGISHERAHGSLRLTLGKDTTEEDIDYILEILPKVVEDLRALSPLGKDMNKR</sequence>
<evidence type="ECO:0000256" key="4">
    <source>
        <dbReference type="ARBA" id="ARBA00022679"/>
    </source>
</evidence>
<comment type="caution">
    <text evidence="11">The sequence shown here is derived from an EMBL/GenBank/DDBJ whole genome shotgun (WGS) entry which is preliminary data.</text>
</comment>
<proteinExistence type="inferred from homology"/>
<reference evidence="11" key="1">
    <citation type="journal article" date="2020" name="mSystems">
        <title>Genome- and Community-Level Interaction Insights into Carbon Utilization and Element Cycling Functions of Hydrothermarchaeota in Hydrothermal Sediment.</title>
        <authorList>
            <person name="Zhou Z."/>
            <person name="Liu Y."/>
            <person name="Xu W."/>
            <person name="Pan J."/>
            <person name="Luo Z.H."/>
            <person name="Li M."/>
        </authorList>
    </citation>
    <scope>NUCLEOTIDE SEQUENCE [LARGE SCALE GENOMIC DNA]</scope>
    <source>
        <strain evidence="11">HyVt-93</strain>
    </source>
</reference>
<dbReference type="AlphaFoldDB" id="A0A7C5PAS6"/>
<dbReference type="InterPro" id="IPR020578">
    <property type="entry name" value="Aminotrans_V_PyrdxlP_BS"/>
</dbReference>
<evidence type="ECO:0000256" key="2">
    <source>
        <dbReference type="ARBA" id="ARBA00006490"/>
    </source>
</evidence>
<dbReference type="Gene3D" id="3.90.1150.10">
    <property type="entry name" value="Aspartate Aminotransferase, domain 1"/>
    <property type="match status" value="1"/>
</dbReference>
<evidence type="ECO:0000259" key="10">
    <source>
        <dbReference type="Pfam" id="PF00266"/>
    </source>
</evidence>
<organism evidence="11">
    <name type="scientific">Thermococcus litoralis</name>
    <dbReference type="NCBI Taxonomy" id="2265"/>
    <lineage>
        <taxon>Archaea</taxon>
        <taxon>Methanobacteriati</taxon>
        <taxon>Methanobacteriota</taxon>
        <taxon>Thermococci</taxon>
        <taxon>Thermococcales</taxon>
        <taxon>Thermococcaceae</taxon>
        <taxon>Thermococcus</taxon>
    </lineage>
</organism>
<dbReference type="PIRSF" id="PIRSF005572">
    <property type="entry name" value="NifS"/>
    <property type="match status" value="1"/>
</dbReference>
<dbReference type="PANTHER" id="PTHR11601:SF34">
    <property type="entry name" value="CYSTEINE DESULFURASE"/>
    <property type="match status" value="1"/>
</dbReference>
<dbReference type="Pfam" id="PF00266">
    <property type="entry name" value="Aminotran_5"/>
    <property type="match status" value="1"/>
</dbReference>
<dbReference type="GO" id="GO:0046872">
    <property type="term" value="F:metal ion binding"/>
    <property type="evidence" value="ECO:0007669"/>
    <property type="project" value="UniProtKB-KW"/>
</dbReference>
<evidence type="ECO:0000256" key="1">
    <source>
        <dbReference type="ARBA" id="ARBA00001933"/>
    </source>
</evidence>
<evidence type="ECO:0000256" key="7">
    <source>
        <dbReference type="ARBA" id="ARBA00023004"/>
    </source>
</evidence>
<keyword evidence="4" id="KW-0808">Transferase</keyword>
<evidence type="ECO:0000313" key="11">
    <source>
        <dbReference type="EMBL" id="HHI01092.1"/>
    </source>
</evidence>
<dbReference type="PANTHER" id="PTHR11601">
    <property type="entry name" value="CYSTEINE DESULFURYLASE FAMILY MEMBER"/>
    <property type="match status" value="1"/>
</dbReference>
<feature type="non-terminal residue" evidence="11">
    <location>
        <position position="1"/>
    </location>
</feature>
<accession>A0A7C5PAS6</accession>
<dbReference type="InterPro" id="IPR015421">
    <property type="entry name" value="PyrdxlP-dep_Trfase_major"/>
</dbReference>
<dbReference type="SUPFAM" id="SSF53383">
    <property type="entry name" value="PLP-dependent transferases"/>
    <property type="match status" value="1"/>
</dbReference>
<dbReference type="EMBL" id="DRTU01000263">
    <property type="protein sequence ID" value="HHI01092.1"/>
    <property type="molecule type" value="Genomic_DNA"/>
</dbReference>
<dbReference type="GO" id="GO:0031071">
    <property type="term" value="F:cysteine desulfurase activity"/>
    <property type="evidence" value="ECO:0007669"/>
    <property type="project" value="UniProtKB-EC"/>
</dbReference>
<dbReference type="PROSITE" id="PS00595">
    <property type="entry name" value="AA_TRANSFER_CLASS_5"/>
    <property type="match status" value="1"/>
</dbReference>
<dbReference type="InterPro" id="IPR015422">
    <property type="entry name" value="PyrdxlP-dep_Trfase_small"/>
</dbReference>
<protein>
    <recommendedName>
        <fullName evidence="3">cysteine desulfurase</fullName>
        <ecNumber evidence="3">2.8.1.7</ecNumber>
    </recommendedName>
</protein>
<evidence type="ECO:0000256" key="8">
    <source>
        <dbReference type="ARBA" id="ARBA00023014"/>
    </source>
</evidence>
<dbReference type="FunFam" id="3.40.640.10:FF:000084">
    <property type="entry name" value="IscS-like cysteine desulfurase"/>
    <property type="match status" value="1"/>
</dbReference>
<keyword evidence="6" id="KW-0663">Pyridoxal phosphate</keyword>
<gene>
    <name evidence="11" type="ORF">ENL40_06475</name>
</gene>
<dbReference type="Gene3D" id="3.40.640.10">
    <property type="entry name" value="Type I PLP-dependent aspartate aminotransferase-like (Major domain)"/>
    <property type="match status" value="1"/>
</dbReference>
<evidence type="ECO:0000256" key="6">
    <source>
        <dbReference type="ARBA" id="ARBA00022898"/>
    </source>
</evidence>
<dbReference type="EC" id="2.8.1.7" evidence="3"/>
<dbReference type="InterPro" id="IPR016454">
    <property type="entry name" value="Cysteine_dSase"/>
</dbReference>
<dbReference type="GO" id="GO:0051536">
    <property type="term" value="F:iron-sulfur cluster binding"/>
    <property type="evidence" value="ECO:0007669"/>
    <property type="project" value="UniProtKB-KW"/>
</dbReference>
<evidence type="ECO:0000256" key="9">
    <source>
        <dbReference type="RuleBase" id="RU004504"/>
    </source>
</evidence>
<keyword evidence="5" id="KW-0479">Metal-binding</keyword>
<feature type="domain" description="Aminotransferase class V" evidence="10">
    <location>
        <begin position="2"/>
        <end position="337"/>
    </location>
</feature>
<keyword evidence="11" id="KW-0032">Aminotransferase</keyword>
<keyword evidence="8" id="KW-0411">Iron-sulfur</keyword>
<evidence type="ECO:0000256" key="5">
    <source>
        <dbReference type="ARBA" id="ARBA00022723"/>
    </source>
</evidence>
<dbReference type="Proteomes" id="UP000886217">
    <property type="component" value="Unassembled WGS sequence"/>
</dbReference>
<keyword evidence="7" id="KW-0408">Iron</keyword>
<dbReference type="InterPro" id="IPR015424">
    <property type="entry name" value="PyrdxlP-dep_Trfase"/>
</dbReference>
<evidence type="ECO:0000256" key="3">
    <source>
        <dbReference type="ARBA" id="ARBA00012239"/>
    </source>
</evidence>
<dbReference type="InterPro" id="IPR000192">
    <property type="entry name" value="Aminotrans_V_dom"/>
</dbReference>
<comment type="similarity">
    <text evidence="2">Belongs to the class-V pyridoxal-phosphate-dependent aminotransferase family. NifS/IscS subfamily.</text>
</comment>
<name>A0A7C5PAS6_THELI</name>